<evidence type="ECO:0000256" key="8">
    <source>
        <dbReference type="SAM" id="MobiDB-lite"/>
    </source>
</evidence>
<dbReference type="Gene3D" id="2.30.230.10">
    <property type="entry name" value="Lipovitellin, beta-sheet shell regions, chain A"/>
    <property type="match status" value="1"/>
</dbReference>
<dbReference type="PANTHER" id="PTHR23345:SF15">
    <property type="entry name" value="VITELLOGENIN 1-RELATED"/>
    <property type="match status" value="1"/>
</dbReference>
<dbReference type="InterPro" id="IPR020309">
    <property type="entry name" value="Smim-14"/>
</dbReference>
<dbReference type="Gene3D" id="1.25.10.20">
    <property type="entry name" value="Vitellinogen, superhelical"/>
    <property type="match status" value="1"/>
</dbReference>
<keyword evidence="4" id="KW-0758">Storage protein</keyword>
<keyword evidence="9" id="KW-1133">Transmembrane helix</keyword>
<feature type="disulfide bond" evidence="7">
    <location>
        <begin position="228"/>
        <end position="231"/>
    </location>
</feature>
<dbReference type="InterPro" id="IPR015255">
    <property type="entry name" value="Vitellinogen_open_b-sht"/>
</dbReference>
<dbReference type="Pfam" id="PF11027">
    <property type="entry name" value="DUF2615"/>
    <property type="match status" value="1"/>
</dbReference>
<dbReference type="PANTHER" id="PTHR23345">
    <property type="entry name" value="VITELLOGENIN-RELATED"/>
    <property type="match status" value="1"/>
</dbReference>
<evidence type="ECO:0008006" key="15">
    <source>
        <dbReference type="Google" id="ProtNLM"/>
    </source>
</evidence>
<proteinExistence type="predicted"/>
<feature type="domain" description="VWFD" evidence="12">
    <location>
        <begin position="1354"/>
        <end position="1523"/>
    </location>
</feature>
<gene>
    <name evidence="13" type="ORF">MSPICULIGERA_LOCUS18849</name>
</gene>
<feature type="disulfide bond" evidence="7">
    <location>
        <begin position="186"/>
        <end position="212"/>
    </location>
</feature>
<dbReference type="GO" id="GO:0005576">
    <property type="term" value="C:extracellular region"/>
    <property type="evidence" value="ECO:0007669"/>
    <property type="project" value="UniProtKB-SubCell"/>
</dbReference>
<reference evidence="13" key="1">
    <citation type="submission" date="2023-06" db="EMBL/GenBank/DDBJ databases">
        <authorList>
            <person name="Delattre M."/>
        </authorList>
    </citation>
    <scope>NUCLEOTIDE SEQUENCE</scope>
    <source>
        <strain evidence="13">AF72</strain>
    </source>
</reference>
<sequence>MKLLAAFGLLALALAAWQPADRLYDGPEKAFRVGQTYTFNYQGQIAHGLPVQGSSSQSIQHGNSKVFVTVGDKYWTLRMDDIRVSHGQRKIEEPRVFDKTISLEESELTEEQREILAMPVRFRYHNGIISELHFSERDNTWSENIKRGIVQMLQIKFNPKTQEFKEETESENKFFTLPERMLEGECEVTYSVVEGQKRQEKEVTKTVNFDKCAKRADFRYGFRFTSECATCESQDSRPESQTIYNYKVVGDEKEFLIKEVQIKSEYVFTPIAKEEEALATYMHTILRLIKVEQSERFSEPKWGQKSSLLYNHEEELAREQFWMNGDEESWKLANFDKMPKAELVEKYITQLLRSIEESEKDGVQLESTRYMARIASVLRMCNRAEIKEIYEKVCDNQKFDKNQKKVNEIIADCLAIAGTKVTIEHLMEKIEKKHITPIKASLSLKSLINAPVSSEKIVELVLRLAKSKVARDEPVLRQSALLTSGALMNTLCGRNDEQWAIELNGERRCSREQKTQWLATLKNLYVEADSKYEKVLVLKTIANSGMDVAIHFLEEIINNKSEEPVIRASAIDAVRMLREEMPRKVQSVLLPIFKSRREPLALRMSAVYQMIHSRPTLPVLQQIVDTLNREHNHQLRSFCYSLLSSFVESKNPCEKKMSEDVVVALRNLRFRPTLESRYVRASSFWQKLDLGLSVDMASIFTNESILPAELLANFDSLFAGQWNKHLGQIGLTQQNLDRVLYSLINKYDKSEESSTITRGMRSSKVNNILKELASEMKIVQRRSERSEEPFGMLYIRYKNLDYAVVPLEEKLIDEISRNGVNSISDLIRDLARGIRFDVSVASYLYERSRTVATHIGMPMHITQKMPTLATIKGQIKFELSPRPTLVLKAEPSVASTHVTEMAVLAQSKHTGARLLHSVQATLPVDMSISYDNEREQLKAIFRAPKEEKRVLLVETRPINFVRTFTQRYTPVLSEKTMTVSRLQRSAVHYERKYGREMTGINVEVFGSVHHRSGEEQINALLHGENHVQVNLMPTEEAIKEVVFEIEPKWNNEKNFEGPRYDQQFESQDFRMEDSEEQNEYEPETKRSARHQEMRKYYEEKQSRKSTKEGRVVVKVYTVGGPKELKGQVELKGQCDRDGKHCRAEIFAKRSPMTEEETREWEMNCDVEIVMPKAPLSINELREQKHREIQATINLRWGANEKNSIELRVQAEQDRQMQKLIRDVIVRDQKEQKKEGLEQVEMLKEAARLNKLSVLINHDLSKKNEKLFEQLYSLIKANYFVQSSIEQVRRNKGSILVKLTVEPEECRRVNLTLETSEERFIVESLKTPIRLPLPTIFKSSSINLFNKVRRATKTATCEVRSNKVSTFDRVNYKAPMTTCYTVLAKDCSEEPEYAVLMKSVRKNSEEKKIKVVNRNKVCEVEMKEDELIVKIEGRQVRDEEELREFGIEMIGERSVEITLPKITVRFDGYKCEIKADKRTENKQCGMCGHFDGHRDNEFRRADNEETEDLEEFHRSWLRQDSECQIDESLLKEKKNYAVEDKEEQSYETESSEEDYERFQRVKNINEKRQYRDQDEETYEAERKTMIVERESKVCFSVEKVEECRAEDEAVEKKEKKIRFSCLPRHDREAKKMREMVKLNKDISEKLENLKPRNTAITMSDDPCACFNHEAAMRRLLSVLRGTEDQECTDSDCVTPNVNPGSQMYLVFWSLMWGLLMMGWFFRRQNRTAPQPDEKPSSSGQDPHGDQDQGPGPSVH</sequence>
<comment type="caution">
    <text evidence="7">Lacks conserved residue(s) required for the propagation of feature annotation.</text>
</comment>
<feature type="region of interest" description="Disordered" evidence="8">
    <location>
        <begin position="1725"/>
        <end position="1754"/>
    </location>
</feature>
<dbReference type="SMART" id="SM01169">
    <property type="entry name" value="DUF1943"/>
    <property type="match status" value="1"/>
</dbReference>
<evidence type="ECO:0000259" key="12">
    <source>
        <dbReference type="PROSITE" id="PS51233"/>
    </source>
</evidence>
<evidence type="ECO:0000256" key="3">
    <source>
        <dbReference type="ARBA" id="ARBA00022729"/>
    </source>
</evidence>
<evidence type="ECO:0000313" key="14">
    <source>
        <dbReference type="Proteomes" id="UP001177023"/>
    </source>
</evidence>
<feature type="region of interest" description="Disordered" evidence="8">
    <location>
        <begin position="1069"/>
        <end position="1102"/>
    </location>
</feature>
<evidence type="ECO:0000256" key="5">
    <source>
        <dbReference type="ARBA" id="ARBA00023157"/>
    </source>
</evidence>
<evidence type="ECO:0000256" key="2">
    <source>
        <dbReference type="ARBA" id="ARBA00022525"/>
    </source>
</evidence>
<evidence type="ECO:0000256" key="1">
    <source>
        <dbReference type="ARBA" id="ARBA00004613"/>
    </source>
</evidence>
<dbReference type="SMART" id="SM00638">
    <property type="entry name" value="LPD_N"/>
    <property type="match status" value="1"/>
</dbReference>
<dbReference type="Pfam" id="PF09172">
    <property type="entry name" value="Vit_open_b-sht"/>
    <property type="match status" value="1"/>
</dbReference>
<dbReference type="FunFam" id="1.25.10.20:FF:000003">
    <property type="entry name" value="Vitellogenin C"/>
    <property type="match status" value="1"/>
</dbReference>
<dbReference type="Pfam" id="PF01347">
    <property type="entry name" value="Vitellogenin_N"/>
    <property type="match status" value="1"/>
</dbReference>
<dbReference type="SUPFAM" id="SSF56968">
    <property type="entry name" value="Lipovitellin-phosvitin complex, beta-sheet shell regions"/>
    <property type="match status" value="2"/>
</dbReference>
<keyword evidence="2" id="KW-0964">Secreted</keyword>
<dbReference type="InterPro" id="IPR001747">
    <property type="entry name" value="Vitellogenin_N"/>
</dbReference>
<dbReference type="InterPro" id="IPR001846">
    <property type="entry name" value="VWF_type-D"/>
</dbReference>
<dbReference type="Pfam" id="PF00094">
    <property type="entry name" value="VWD"/>
    <property type="match status" value="1"/>
</dbReference>
<dbReference type="Proteomes" id="UP001177023">
    <property type="component" value="Unassembled WGS sequence"/>
</dbReference>
<evidence type="ECO:0000259" key="11">
    <source>
        <dbReference type="PROSITE" id="PS51211"/>
    </source>
</evidence>
<feature type="compositionally biased region" description="Basic and acidic residues" evidence="8">
    <location>
        <begin position="1082"/>
        <end position="1102"/>
    </location>
</feature>
<organism evidence="13 14">
    <name type="scientific">Mesorhabditis spiculigera</name>
    <dbReference type="NCBI Taxonomy" id="96644"/>
    <lineage>
        <taxon>Eukaryota</taxon>
        <taxon>Metazoa</taxon>
        <taxon>Ecdysozoa</taxon>
        <taxon>Nematoda</taxon>
        <taxon>Chromadorea</taxon>
        <taxon>Rhabditida</taxon>
        <taxon>Rhabditina</taxon>
        <taxon>Rhabditomorpha</taxon>
        <taxon>Rhabditoidea</taxon>
        <taxon>Rhabditidae</taxon>
        <taxon>Mesorhabditinae</taxon>
        <taxon>Mesorhabditis</taxon>
    </lineage>
</organism>
<dbReference type="PROSITE" id="PS51211">
    <property type="entry name" value="VITELLOGENIN"/>
    <property type="match status" value="1"/>
</dbReference>
<feature type="chain" id="PRO_5041283706" description="Vitellogenin" evidence="10">
    <location>
        <begin position="16"/>
        <end position="1754"/>
    </location>
</feature>
<dbReference type="GO" id="GO:0005319">
    <property type="term" value="F:lipid transporter activity"/>
    <property type="evidence" value="ECO:0007669"/>
    <property type="project" value="InterPro"/>
</dbReference>
<dbReference type="Gene3D" id="2.20.80.10">
    <property type="entry name" value="Lipovitellin-phosvitin complex, chain A, domain 4"/>
    <property type="match status" value="1"/>
</dbReference>
<name>A0AA36D3Y4_9BILA</name>
<evidence type="ECO:0000256" key="10">
    <source>
        <dbReference type="SAM" id="SignalP"/>
    </source>
</evidence>
<keyword evidence="3 10" id="KW-0732">Signal</keyword>
<dbReference type="InterPro" id="IPR015819">
    <property type="entry name" value="Lipid_transp_b-sht_shell"/>
</dbReference>
<keyword evidence="14" id="KW-1185">Reference proteome</keyword>
<keyword evidence="9" id="KW-0472">Membrane</keyword>
<keyword evidence="9" id="KW-0812">Transmembrane</keyword>
<comment type="caution">
    <text evidence="13">The sequence shown here is derived from an EMBL/GenBank/DDBJ whole genome shotgun (WGS) entry which is preliminary data.</text>
</comment>
<comment type="subcellular location">
    <subcellularLocation>
        <location evidence="1">Secreted</location>
    </subcellularLocation>
</comment>
<dbReference type="SMART" id="SM00216">
    <property type="entry name" value="VWD"/>
    <property type="match status" value="1"/>
</dbReference>
<evidence type="ECO:0000256" key="7">
    <source>
        <dbReference type="PROSITE-ProRule" id="PRU00557"/>
    </source>
</evidence>
<dbReference type="PROSITE" id="PS51233">
    <property type="entry name" value="VWFD"/>
    <property type="match status" value="1"/>
</dbReference>
<dbReference type="InterPro" id="IPR015816">
    <property type="entry name" value="Vitellinogen_b-sht_N"/>
</dbReference>
<keyword evidence="5 7" id="KW-1015">Disulfide bond</keyword>
<evidence type="ECO:0000256" key="6">
    <source>
        <dbReference type="ARBA" id="ARBA00023180"/>
    </source>
</evidence>
<feature type="non-terminal residue" evidence="13">
    <location>
        <position position="1"/>
    </location>
</feature>
<accession>A0AA36D3Y4</accession>
<evidence type="ECO:0000313" key="13">
    <source>
        <dbReference type="EMBL" id="CAJ0580657.1"/>
    </source>
</evidence>
<dbReference type="EMBL" id="CATQJA010002662">
    <property type="protein sequence ID" value="CAJ0580657.1"/>
    <property type="molecule type" value="Genomic_DNA"/>
</dbReference>
<dbReference type="GO" id="GO:0045735">
    <property type="term" value="F:nutrient reservoir activity"/>
    <property type="evidence" value="ECO:0007669"/>
    <property type="project" value="UniProtKB-KW"/>
</dbReference>
<dbReference type="InterPro" id="IPR050733">
    <property type="entry name" value="Vitellogenin/Apolipophorin"/>
</dbReference>
<evidence type="ECO:0000256" key="4">
    <source>
        <dbReference type="ARBA" id="ARBA00022761"/>
    </source>
</evidence>
<protein>
    <recommendedName>
        <fullName evidence="15">Vitellogenin</fullName>
    </recommendedName>
</protein>
<feature type="signal peptide" evidence="10">
    <location>
        <begin position="1"/>
        <end position="15"/>
    </location>
</feature>
<feature type="transmembrane region" description="Helical" evidence="9">
    <location>
        <begin position="1702"/>
        <end position="1720"/>
    </location>
</feature>
<feature type="domain" description="Vitellogenin" evidence="11">
    <location>
        <begin position="31"/>
        <end position="710"/>
    </location>
</feature>
<evidence type="ECO:0000256" key="9">
    <source>
        <dbReference type="SAM" id="Phobius"/>
    </source>
</evidence>
<dbReference type="SUPFAM" id="SSF48431">
    <property type="entry name" value="Lipovitellin-phosvitin complex, superhelical domain"/>
    <property type="match status" value="1"/>
</dbReference>
<keyword evidence="6" id="KW-0325">Glycoprotein</keyword>
<dbReference type="InterPro" id="IPR011030">
    <property type="entry name" value="Lipovitellin_superhlx_dom"/>
</dbReference>